<comment type="caution">
    <text evidence="1">The sequence shown here is derived from an EMBL/GenBank/DDBJ whole genome shotgun (WGS) entry which is preliminary data.</text>
</comment>
<organism evidence="1 2">
    <name type="scientific">Marinomonas transparens</name>
    <dbReference type="NCBI Taxonomy" id="2795388"/>
    <lineage>
        <taxon>Bacteria</taxon>
        <taxon>Pseudomonadati</taxon>
        <taxon>Pseudomonadota</taxon>
        <taxon>Gammaproteobacteria</taxon>
        <taxon>Oceanospirillales</taxon>
        <taxon>Oceanospirillaceae</taxon>
        <taxon>Marinomonas</taxon>
    </lineage>
</organism>
<sequence>MNNIILGHKRDGLKNSKEHNLNVCCPDPISPILSVVKSSDQKILADIYQDNVSMVIWERPLTRLADYSSSALSLAPNLVLKAQDSPEKLERLLKSLLPEAEYKEVFLQDIRLLMDMFACLFDLEQVGLRLNALSGAMCPRFHVDKIPCRLVTSYQGNGTEWLEEADVVREQLGRGGNPANHNSGLSEDGRVQRLQAGDVAIMKGDNWPALTGHGVVHRSPVASLHDQRLFLSLDMV</sequence>
<reference evidence="1" key="1">
    <citation type="submission" date="2020-12" db="EMBL/GenBank/DDBJ databases">
        <title>Marinomonas arctica sp. nov., a psychrotolerant bacterium isolated from the Arctic.</title>
        <authorList>
            <person name="Zhang Y."/>
        </authorList>
    </citation>
    <scope>NUCLEOTIDE SEQUENCE</scope>
    <source>
        <strain evidence="1">C1424</strain>
    </source>
</reference>
<dbReference type="AlphaFoldDB" id="A0A934N0Z6"/>
<dbReference type="Proteomes" id="UP000628710">
    <property type="component" value="Unassembled WGS sequence"/>
</dbReference>
<protein>
    <submittedName>
        <fullName evidence="1">DUF1826 domain-containing protein</fullName>
    </submittedName>
</protein>
<accession>A0A934N0Z6</accession>
<dbReference type="RefSeq" id="WP_199467368.1">
    <property type="nucleotide sequence ID" value="NZ_JAEMNX010000003.1"/>
</dbReference>
<gene>
    <name evidence="1" type="ORF">I8J31_06015</name>
</gene>
<evidence type="ECO:0000313" key="2">
    <source>
        <dbReference type="Proteomes" id="UP000628710"/>
    </source>
</evidence>
<proteinExistence type="predicted"/>
<dbReference type="EMBL" id="JAEMNX010000003">
    <property type="protein sequence ID" value="MBJ7537232.1"/>
    <property type="molecule type" value="Genomic_DNA"/>
</dbReference>
<dbReference type="InterPro" id="IPR014955">
    <property type="entry name" value="DUF1826"/>
</dbReference>
<dbReference type="Pfam" id="PF08856">
    <property type="entry name" value="DUF1826"/>
    <property type="match status" value="1"/>
</dbReference>
<name>A0A934N0Z6_9GAMM</name>
<keyword evidence="2" id="KW-1185">Reference proteome</keyword>
<evidence type="ECO:0000313" key="1">
    <source>
        <dbReference type="EMBL" id="MBJ7537232.1"/>
    </source>
</evidence>